<dbReference type="AlphaFoldDB" id="A0A061RIR5"/>
<gene>
    <name evidence="2" type="ORF">TSPGSL018_932</name>
</gene>
<keyword evidence="1" id="KW-1133">Transmembrane helix</keyword>
<accession>A0A061RIR5</accession>
<protein>
    <submittedName>
        <fullName evidence="2">Uncharacterized protein</fullName>
    </submittedName>
</protein>
<evidence type="ECO:0000256" key="1">
    <source>
        <dbReference type="SAM" id="Phobius"/>
    </source>
</evidence>
<feature type="transmembrane region" description="Helical" evidence="1">
    <location>
        <begin position="146"/>
        <end position="169"/>
    </location>
</feature>
<feature type="transmembrane region" description="Helical" evidence="1">
    <location>
        <begin position="252"/>
        <end position="270"/>
    </location>
</feature>
<feature type="transmembrane region" description="Helical" evidence="1">
    <location>
        <begin position="58"/>
        <end position="81"/>
    </location>
</feature>
<sequence length="382" mass="41637">MPRNGGAAAALLIAAVLASPLWLLLANKLGKYRAWALYNFANVVSNALLFIPGEGQNLALICIAAVNGIPIGGQFLVSSVLSDIIDYDEFLYGVRNEGIFSVYATLIPKFVAIPASAVPLAVLNLLGFKEPVDGTTQQQSEAVTQYVKMMFILFPLLCYLVGLFIKLFLFPIKSPKTHEAIREGILQQQRSDGEVQDPITGALIKPMRLDEEEEDVAYLLENFSAALLRRVAEEKDCNIAVKEMRRQINKGAAATAVLGIGTAVTAALLLEDQVWSIVPVSMVVLMGFSLCYLVVAVLRFQAARSLRKHMQDILVLVIAKVLDYKACRGSAVSRVSCQSSSFIVRFLPPMLKRRQVAPIPLSSLATFEQKSSKDGYTTAVGP</sequence>
<dbReference type="SUPFAM" id="SSF103473">
    <property type="entry name" value="MFS general substrate transporter"/>
    <property type="match status" value="1"/>
</dbReference>
<dbReference type="InterPro" id="IPR036259">
    <property type="entry name" value="MFS_trans_sf"/>
</dbReference>
<feature type="transmembrane region" description="Helical" evidence="1">
    <location>
        <begin position="102"/>
        <end position="126"/>
    </location>
</feature>
<dbReference type="Pfam" id="PF13347">
    <property type="entry name" value="MFS_2"/>
    <property type="match status" value="1"/>
</dbReference>
<organism evidence="2">
    <name type="scientific">Tetraselmis sp. GSL018</name>
    <dbReference type="NCBI Taxonomy" id="582737"/>
    <lineage>
        <taxon>Eukaryota</taxon>
        <taxon>Viridiplantae</taxon>
        <taxon>Chlorophyta</taxon>
        <taxon>core chlorophytes</taxon>
        <taxon>Chlorodendrophyceae</taxon>
        <taxon>Chlorodendrales</taxon>
        <taxon>Chlorodendraceae</taxon>
        <taxon>Tetraselmis</taxon>
    </lineage>
</organism>
<proteinExistence type="predicted"/>
<name>A0A061RIR5_9CHLO</name>
<feature type="transmembrane region" description="Helical" evidence="1">
    <location>
        <begin position="276"/>
        <end position="300"/>
    </location>
</feature>
<feature type="transmembrane region" description="Helical" evidence="1">
    <location>
        <begin position="32"/>
        <end position="52"/>
    </location>
</feature>
<evidence type="ECO:0000313" key="2">
    <source>
        <dbReference type="EMBL" id="JAC71893.1"/>
    </source>
</evidence>
<feature type="transmembrane region" description="Helical" evidence="1">
    <location>
        <begin position="6"/>
        <end position="25"/>
    </location>
</feature>
<keyword evidence="1" id="KW-0472">Membrane</keyword>
<dbReference type="EMBL" id="GBEZ01014159">
    <property type="protein sequence ID" value="JAC71893.1"/>
    <property type="molecule type" value="Transcribed_RNA"/>
</dbReference>
<reference evidence="2" key="1">
    <citation type="submission" date="2014-05" db="EMBL/GenBank/DDBJ databases">
        <title>The transcriptome of the halophilic microalga Tetraselmis sp. GSL018 isolated from the Great Salt Lake, Utah.</title>
        <authorList>
            <person name="Jinkerson R.E."/>
            <person name="D'Adamo S."/>
            <person name="Posewitz M.C."/>
        </authorList>
    </citation>
    <scope>NUCLEOTIDE SEQUENCE</scope>
    <source>
        <strain evidence="2">GSL018</strain>
    </source>
</reference>
<keyword evidence="1" id="KW-0812">Transmembrane</keyword>